<feature type="domain" description="Ketopantoate reductase C-terminal" evidence="6">
    <location>
        <begin position="176"/>
        <end position="298"/>
    </location>
</feature>
<dbReference type="Gene3D" id="1.10.1040.10">
    <property type="entry name" value="N-(1-d-carboxylethyl)-l-norvaline Dehydrogenase, domain 2"/>
    <property type="match status" value="1"/>
</dbReference>
<protein>
    <recommendedName>
        <fullName evidence="4">2-dehydropantoate 2-reductase</fullName>
        <ecNumber evidence="4">1.1.1.169</ecNumber>
    </recommendedName>
    <alternativeName>
        <fullName evidence="4">Ketopantoate reductase</fullName>
    </alternativeName>
</protein>
<dbReference type="Proteomes" id="UP000653644">
    <property type="component" value="Unassembled WGS sequence"/>
</dbReference>
<dbReference type="PANTHER" id="PTHR21708">
    <property type="entry name" value="PROBABLE 2-DEHYDROPANTOATE 2-REDUCTASE"/>
    <property type="match status" value="1"/>
</dbReference>
<keyword evidence="2 4" id="KW-0521">NADP</keyword>
<dbReference type="SUPFAM" id="SSF51735">
    <property type="entry name" value="NAD(P)-binding Rossmann-fold domains"/>
    <property type="match status" value="1"/>
</dbReference>
<evidence type="ECO:0000256" key="4">
    <source>
        <dbReference type="RuleBase" id="RU362068"/>
    </source>
</evidence>
<dbReference type="EMBL" id="BMVN01000044">
    <property type="protein sequence ID" value="GHA61133.1"/>
    <property type="molecule type" value="Genomic_DNA"/>
</dbReference>
<keyword evidence="3 4" id="KW-0560">Oxidoreductase</keyword>
<dbReference type="InterPro" id="IPR008927">
    <property type="entry name" value="6-PGluconate_DH-like_C_sf"/>
</dbReference>
<gene>
    <name evidence="7" type="ORF">GCM10010345_76600</name>
</gene>
<comment type="pathway">
    <text evidence="4">Cofactor biosynthesis; (R)-pantothenate biosynthesis; (R)-pantoate from 3-methyl-2-oxobutanoate: step 2/2.</text>
</comment>
<dbReference type="PANTHER" id="PTHR21708:SF26">
    <property type="entry name" value="2-DEHYDROPANTOATE 2-REDUCTASE"/>
    <property type="match status" value="1"/>
</dbReference>
<proteinExistence type="inferred from homology"/>
<reference evidence="8" key="1">
    <citation type="journal article" date="2019" name="Int. J. Syst. Evol. Microbiol.">
        <title>The Global Catalogue of Microorganisms (GCM) 10K type strain sequencing project: providing services to taxonomists for standard genome sequencing and annotation.</title>
        <authorList>
            <consortium name="The Broad Institute Genomics Platform"/>
            <consortium name="The Broad Institute Genome Sequencing Center for Infectious Disease"/>
            <person name="Wu L."/>
            <person name="Ma J."/>
        </authorList>
    </citation>
    <scope>NUCLEOTIDE SEQUENCE [LARGE SCALE GENOMIC DNA]</scope>
    <source>
        <strain evidence="8">JCM 4733</strain>
    </source>
</reference>
<evidence type="ECO:0000313" key="7">
    <source>
        <dbReference type="EMBL" id="GHA61133.1"/>
    </source>
</evidence>
<organism evidence="7 8">
    <name type="scientific">Streptomyces canarius</name>
    <dbReference type="NCBI Taxonomy" id="285453"/>
    <lineage>
        <taxon>Bacteria</taxon>
        <taxon>Bacillati</taxon>
        <taxon>Actinomycetota</taxon>
        <taxon>Actinomycetes</taxon>
        <taxon>Kitasatosporales</taxon>
        <taxon>Streptomycetaceae</taxon>
        <taxon>Streptomyces</taxon>
    </lineage>
</organism>
<comment type="catalytic activity">
    <reaction evidence="4">
        <text>(R)-pantoate + NADP(+) = 2-dehydropantoate + NADPH + H(+)</text>
        <dbReference type="Rhea" id="RHEA:16233"/>
        <dbReference type="ChEBI" id="CHEBI:11561"/>
        <dbReference type="ChEBI" id="CHEBI:15378"/>
        <dbReference type="ChEBI" id="CHEBI:15980"/>
        <dbReference type="ChEBI" id="CHEBI:57783"/>
        <dbReference type="ChEBI" id="CHEBI:58349"/>
        <dbReference type="EC" id="1.1.1.169"/>
    </reaction>
</comment>
<keyword evidence="4" id="KW-0566">Pantothenate biosynthesis</keyword>
<dbReference type="RefSeq" id="WP_189893702.1">
    <property type="nucleotide sequence ID" value="NZ_BMVN01000044.1"/>
</dbReference>
<dbReference type="InterPro" id="IPR003710">
    <property type="entry name" value="ApbA"/>
</dbReference>
<sequence>MLSTPGTDPVAVVGPGAVGLALAARLAGRGHPVTLCGRPGTVPLSAVTSSDEHGMRTADVEWHSEPARVHPFRWVLVATKLHQRDAARAWLERLVDSHSLVIVAQNGIEHRELVPPHVTPRQVVPALVHFHAERHGRDRVEVRQDGPGLVIGDDAPGRRARPLLDRTGLGVCPVSDFTTAAWRKLMVNAVANPLTTLTCRRVEVLGDPAVRDLAATMLAEVAAVGRAEGARLPAAAVDDVLAWIDARPAGAGSSMLADRLAGRRLEYDGLLGAVVRRAHRHGLAVPVCTAVLALIAALDAAPAATHDTFENQEQQWHE</sequence>
<dbReference type="InterPro" id="IPR013752">
    <property type="entry name" value="KPA_reductase"/>
</dbReference>
<dbReference type="Pfam" id="PF02558">
    <property type="entry name" value="ApbA"/>
    <property type="match status" value="1"/>
</dbReference>
<evidence type="ECO:0000313" key="8">
    <source>
        <dbReference type="Proteomes" id="UP000653644"/>
    </source>
</evidence>
<comment type="caution">
    <text evidence="7">The sequence shown here is derived from an EMBL/GenBank/DDBJ whole genome shotgun (WGS) entry which is preliminary data.</text>
</comment>
<dbReference type="SUPFAM" id="SSF48179">
    <property type="entry name" value="6-phosphogluconate dehydrogenase C-terminal domain-like"/>
    <property type="match status" value="1"/>
</dbReference>
<name>A0ABQ3D8M6_9ACTN</name>
<dbReference type="Pfam" id="PF08546">
    <property type="entry name" value="ApbA_C"/>
    <property type="match status" value="1"/>
</dbReference>
<evidence type="ECO:0000259" key="6">
    <source>
        <dbReference type="Pfam" id="PF08546"/>
    </source>
</evidence>
<evidence type="ECO:0000256" key="3">
    <source>
        <dbReference type="ARBA" id="ARBA00023002"/>
    </source>
</evidence>
<dbReference type="NCBIfam" id="TIGR00745">
    <property type="entry name" value="apbA_panE"/>
    <property type="match status" value="1"/>
</dbReference>
<dbReference type="NCBIfam" id="NF005091">
    <property type="entry name" value="PRK06522.2-2"/>
    <property type="match status" value="1"/>
</dbReference>
<accession>A0ABQ3D8M6</accession>
<keyword evidence="8" id="KW-1185">Reference proteome</keyword>
<dbReference type="InterPro" id="IPR013332">
    <property type="entry name" value="KPR_N"/>
</dbReference>
<dbReference type="EC" id="1.1.1.169" evidence="4"/>
<feature type="domain" description="Ketopantoate reductase N-terminal" evidence="5">
    <location>
        <begin position="10"/>
        <end position="146"/>
    </location>
</feature>
<evidence type="ECO:0000259" key="5">
    <source>
        <dbReference type="Pfam" id="PF02558"/>
    </source>
</evidence>
<comment type="function">
    <text evidence="4">Catalyzes the NADPH-dependent reduction of ketopantoate into pantoic acid.</text>
</comment>
<dbReference type="InterPro" id="IPR036291">
    <property type="entry name" value="NAD(P)-bd_dom_sf"/>
</dbReference>
<dbReference type="InterPro" id="IPR013328">
    <property type="entry name" value="6PGD_dom2"/>
</dbReference>
<evidence type="ECO:0000256" key="1">
    <source>
        <dbReference type="ARBA" id="ARBA00007870"/>
    </source>
</evidence>
<evidence type="ECO:0000256" key="2">
    <source>
        <dbReference type="ARBA" id="ARBA00022857"/>
    </source>
</evidence>
<comment type="similarity">
    <text evidence="1 4">Belongs to the ketopantoate reductase family.</text>
</comment>
<dbReference type="InterPro" id="IPR051402">
    <property type="entry name" value="KPR-Related"/>
</dbReference>
<dbReference type="Gene3D" id="3.40.50.720">
    <property type="entry name" value="NAD(P)-binding Rossmann-like Domain"/>
    <property type="match status" value="1"/>
</dbReference>